<name>A0A0E0GBA6_ORYNI</name>
<reference evidence="2" key="1">
    <citation type="submission" date="2015-04" db="UniProtKB">
        <authorList>
            <consortium name="EnsemblPlants"/>
        </authorList>
    </citation>
    <scope>IDENTIFICATION</scope>
    <source>
        <strain evidence="2">SL10</strain>
    </source>
</reference>
<organism evidence="2">
    <name type="scientific">Oryza nivara</name>
    <name type="common">Indian wild rice</name>
    <name type="synonym">Oryza sativa f. spontanea</name>
    <dbReference type="NCBI Taxonomy" id="4536"/>
    <lineage>
        <taxon>Eukaryota</taxon>
        <taxon>Viridiplantae</taxon>
        <taxon>Streptophyta</taxon>
        <taxon>Embryophyta</taxon>
        <taxon>Tracheophyta</taxon>
        <taxon>Spermatophyta</taxon>
        <taxon>Magnoliopsida</taxon>
        <taxon>Liliopsida</taxon>
        <taxon>Poales</taxon>
        <taxon>Poaceae</taxon>
        <taxon>BOP clade</taxon>
        <taxon>Oryzoideae</taxon>
        <taxon>Oryzeae</taxon>
        <taxon>Oryzinae</taxon>
        <taxon>Oryza</taxon>
    </lineage>
</organism>
<proteinExistence type="predicted"/>
<keyword evidence="3" id="KW-1185">Reference proteome</keyword>
<evidence type="ECO:0000313" key="2">
    <source>
        <dbReference type="EnsemblPlants" id="ONIVA02G30800.1"/>
    </source>
</evidence>
<reference evidence="2" key="2">
    <citation type="submission" date="2018-04" db="EMBL/GenBank/DDBJ databases">
        <title>OnivRS2 (Oryza nivara Reference Sequence Version 2).</title>
        <authorList>
            <person name="Zhang J."/>
            <person name="Kudrna D."/>
            <person name="Lee S."/>
            <person name="Talag J."/>
            <person name="Rajasekar S."/>
            <person name="Welchert J."/>
            <person name="Hsing Y.-I."/>
            <person name="Wing R.A."/>
        </authorList>
    </citation>
    <scope>NUCLEOTIDE SEQUENCE [LARGE SCALE GENOMIC DNA]</scope>
    <source>
        <strain evidence="2">SL10</strain>
    </source>
</reference>
<protein>
    <submittedName>
        <fullName evidence="2">Uncharacterized protein</fullName>
    </submittedName>
</protein>
<dbReference type="HOGENOM" id="CLU_1799553_0_0_1"/>
<dbReference type="AlphaFoldDB" id="A0A0E0GBA6"/>
<feature type="region of interest" description="Disordered" evidence="1">
    <location>
        <begin position="1"/>
        <end position="44"/>
    </location>
</feature>
<sequence>MSSCYSSGGEPPAANRPCGGDGGVRRRRQTAPDNGIGGVRAPSATAVPMAASTATTACAAYAGRSVSGGGDRGRIRRRWWPLLPPAQWSRVVLTVVASTEGGSGNGGFLRSLSSPSDAVVAVEGGSGNMGCKFRPATFMRFTTH</sequence>
<evidence type="ECO:0000313" key="3">
    <source>
        <dbReference type="Proteomes" id="UP000006591"/>
    </source>
</evidence>
<dbReference type="Gramene" id="ONIVA02G30800.1">
    <property type="protein sequence ID" value="ONIVA02G30800.1"/>
    <property type="gene ID" value="ONIVA02G30800"/>
</dbReference>
<dbReference type="EnsemblPlants" id="ONIVA02G30800.1">
    <property type="protein sequence ID" value="ONIVA02G30800.1"/>
    <property type="gene ID" value="ONIVA02G30800"/>
</dbReference>
<evidence type="ECO:0000256" key="1">
    <source>
        <dbReference type="SAM" id="MobiDB-lite"/>
    </source>
</evidence>
<dbReference type="Proteomes" id="UP000006591">
    <property type="component" value="Chromosome 2"/>
</dbReference>
<accession>A0A0E0GBA6</accession>